<keyword evidence="5" id="KW-0378">Hydrolase</keyword>
<sequence length="724" mass="82473">MRPVKLTALALLLAVAASCSSTPSTRDNGAEQTKKEKTKTFDYPDTERQDVVEEIFGQTVSDPYRWLEDASSDKVQSWMEAQDDFARDYLDDLPGRDKLAERFEELFYVDALYAPSVRGGRYFYRRRHADKEKAVFYWKESAEGEEKVLLDPNTMSEDGSLSIGGVYVAWDGKTVAYKAQENNADEATLYVMDVDTGEVSDVDVIEGAKYAYPSWTPDSKGFYYTYLPTDASIPVDERPGHAEVRYHELGTKQAQDKLVREKTGDARSFLGVDLSRDGRWLLAYVWHGWDRADVYYQDLKADKPEWTPLVTGTEYSYEVHVWEDHFYIFTDEKAPNWRLMKVSAENPARENWTELIAQDDERVLDEVQIRGGHLVLSYLENAHSAMDIRKLDGTFVRKVELPTIGASFGMKGDPDRDEAYYSFMSFTTPRQIYKTSIKTGETELWEKVELPIDPEPYKVDQVWYESKDGTKVSMFIVHRKDIEFDGSTPLLLYGYGGFNVNMRPYFRSSIYPWLEAGGAYAVPNLRGGGEYGEEWHRDGMLDKKQNTFDDFIAAAEYLIEKGYTSPQKLAVAGGSNGGLLVGAVMTQRPELYGAVVCAVPLLDMVRYHKFGSGKTWMLEYGDPSKKEDFEYLYDYSPYHHVKEGTDYPALLMLAADSDDRVDPMHARKFTARVQYATSSHQPAIMRIEKNAGHGGGDMVKKYVDKYADQYAFLMKQLGVTSSGR</sequence>
<feature type="compositionally biased region" description="Basic and acidic residues" evidence="7">
    <location>
        <begin position="28"/>
        <end position="43"/>
    </location>
</feature>
<organism evidence="11 12">
    <name type="scientific">Persicimonas caeni</name>
    <dbReference type="NCBI Taxonomy" id="2292766"/>
    <lineage>
        <taxon>Bacteria</taxon>
        <taxon>Deltaproteobacteria</taxon>
        <taxon>Bradymonadales</taxon>
        <taxon>Bradymonadaceae</taxon>
        <taxon>Persicimonas</taxon>
    </lineage>
</organism>
<gene>
    <name evidence="11" type="ORF">FIV42_17355</name>
</gene>
<dbReference type="GO" id="GO:0070012">
    <property type="term" value="F:oligopeptidase activity"/>
    <property type="evidence" value="ECO:0007669"/>
    <property type="project" value="TreeGrafter"/>
</dbReference>
<dbReference type="GO" id="GO:0005829">
    <property type="term" value="C:cytosol"/>
    <property type="evidence" value="ECO:0007669"/>
    <property type="project" value="TreeGrafter"/>
</dbReference>
<dbReference type="SUPFAM" id="SSF50993">
    <property type="entry name" value="Peptidase/esterase 'gauge' domain"/>
    <property type="match status" value="1"/>
</dbReference>
<evidence type="ECO:0000256" key="5">
    <source>
        <dbReference type="ARBA" id="ARBA00022801"/>
    </source>
</evidence>
<evidence type="ECO:0000256" key="7">
    <source>
        <dbReference type="SAM" id="MobiDB-lite"/>
    </source>
</evidence>
<feature type="chain" id="PRO_5030106537" description="prolyl oligopeptidase" evidence="8">
    <location>
        <begin position="27"/>
        <end position="724"/>
    </location>
</feature>
<evidence type="ECO:0000256" key="3">
    <source>
        <dbReference type="ARBA" id="ARBA00011897"/>
    </source>
</evidence>
<dbReference type="PANTHER" id="PTHR42881">
    <property type="entry name" value="PROLYL ENDOPEPTIDASE"/>
    <property type="match status" value="1"/>
</dbReference>
<dbReference type="Pfam" id="PF02897">
    <property type="entry name" value="Peptidase_S9_N"/>
    <property type="match status" value="1"/>
</dbReference>
<accession>A0A5B8Y6U6</accession>
<keyword evidence="8" id="KW-0732">Signal</keyword>
<comment type="catalytic activity">
    <reaction evidence="1">
        <text>Hydrolysis of Pro-|-Xaa &gt;&gt; Ala-|-Xaa in oligopeptides.</text>
        <dbReference type="EC" id="3.4.21.26"/>
    </reaction>
</comment>
<proteinExistence type="inferred from homology"/>
<evidence type="ECO:0000256" key="1">
    <source>
        <dbReference type="ARBA" id="ARBA00001070"/>
    </source>
</evidence>
<dbReference type="InterPro" id="IPR002471">
    <property type="entry name" value="Pept_S9_AS"/>
</dbReference>
<dbReference type="EC" id="3.4.21.26" evidence="3"/>
<evidence type="ECO:0000256" key="6">
    <source>
        <dbReference type="ARBA" id="ARBA00022825"/>
    </source>
</evidence>
<evidence type="ECO:0000256" key="4">
    <source>
        <dbReference type="ARBA" id="ARBA00022670"/>
    </source>
</evidence>
<keyword evidence="6" id="KW-0720">Serine protease</keyword>
<evidence type="ECO:0000256" key="2">
    <source>
        <dbReference type="ARBA" id="ARBA00005228"/>
    </source>
</evidence>
<keyword evidence="4" id="KW-0645">Protease</keyword>
<evidence type="ECO:0000313" key="12">
    <source>
        <dbReference type="Proteomes" id="UP000315995"/>
    </source>
</evidence>
<dbReference type="PROSITE" id="PS00708">
    <property type="entry name" value="PRO_ENDOPEP_SER"/>
    <property type="match status" value="1"/>
</dbReference>
<dbReference type="EMBL" id="CP041186">
    <property type="protein sequence ID" value="QDG52440.1"/>
    <property type="molecule type" value="Genomic_DNA"/>
</dbReference>
<dbReference type="InterPro" id="IPR001375">
    <property type="entry name" value="Peptidase_S9_cat"/>
</dbReference>
<dbReference type="PANTHER" id="PTHR42881:SF2">
    <property type="entry name" value="PROLYL ENDOPEPTIDASE"/>
    <property type="match status" value="1"/>
</dbReference>
<dbReference type="FunFam" id="3.40.50.1820:FF:000005">
    <property type="entry name" value="Prolyl endopeptidase"/>
    <property type="match status" value="1"/>
</dbReference>
<feature type="signal peptide" evidence="8">
    <location>
        <begin position="1"/>
        <end position="26"/>
    </location>
</feature>
<dbReference type="PROSITE" id="PS51257">
    <property type="entry name" value="PROKAR_LIPOPROTEIN"/>
    <property type="match status" value="1"/>
</dbReference>
<dbReference type="PRINTS" id="PR00862">
    <property type="entry name" value="PROLIGOPTASE"/>
</dbReference>
<feature type="domain" description="Peptidase S9 prolyl oligopeptidase catalytic" evidence="9">
    <location>
        <begin position="505"/>
        <end position="718"/>
    </location>
</feature>
<dbReference type="AlphaFoldDB" id="A0A4Y6PW25"/>
<dbReference type="GO" id="GO:0004252">
    <property type="term" value="F:serine-type endopeptidase activity"/>
    <property type="evidence" value="ECO:0007669"/>
    <property type="project" value="UniProtKB-EC"/>
</dbReference>
<dbReference type="InterPro" id="IPR051167">
    <property type="entry name" value="Prolyl_oligopep/macrocyclase"/>
</dbReference>
<dbReference type="InterPro" id="IPR029058">
    <property type="entry name" value="AB_hydrolase_fold"/>
</dbReference>
<dbReference type="GO" id="GO:0006508">
    <property type="term" value="P:proteolysis"/>
    <property type="evidence" value="ECO:0007669"/>
    <property type="project" value="UniProtKB-KW"/>
</dbReference>
<comment type="similarity">
    <text evidence="2">Belongs to the peptidase S9A family.</text>
</comment>
<feature type="domain" description="Peptidase S9A N-terminal" evidence="10">
    <location>
        <begin position="44"/>
        <end position="447"/>
    </location>
</feature>
<dbReference type="Pfam" id="PF00326">
    <property type="entry name" value="Peptidase_S9"/>
    <property type="match status" value="1"/>
</dbReference>
<evidence type="ECO:0000259" key="9">
    <source>
        <dbReference type="Pfam" id="PF00326"/>
    </source>
</evidence>
<dbReference type="InterPro" id="IPR002470">
    <property type="entry name" value="Peptidase_S9A"/>
</dbReference>
<evidence type="ECO:0000256" key="8">
    <source>
        <dbReference type="SAM" id="SignalP"/>
    </source>
</evidence>
<dbReference type="Gene3D" id="2.130.10.120">
    <property type="entry name" value="Prolyl oligopeptidase, N-terminal domain"/>
    <property type="match status" value="1"/>
</dbReference>
<dbReference type="Proteomes" id="UP000315995">
    <property type="component" value="Chromosome"/>
</dbReference>
<dbReference type="SUPFAM" id="SSF53474">
    <property type="entry name" value="alpha/beta-Hydrolases"/>
    <property type="match status" value="1"/>
</dbReference>
<dbReference type="Gene3D" id="3.40.50.1820">
    <property type="entry name" value="alpha/beta hydrolase"/>
    <property type="match status" value="1"/>
</dbReference>
<keyword evidence="12" id="KW-1185">Reference proteome</keyword>
<dbReference type="RefSeq" id="WP_141198912.1">
    <property type="nucleotide sequence ID" value="NZ_CP041186.1"/>
</dbReference>
<evidence type="ECO:0000259" key="10">
    <source>
        <dbReference type="Pfam" id="PF02897"/>
    </source>
</evidence>
<reference evidence="11 12" key="1">
    <citation type="submission" date="2019-06" db="EMBL/GenBank/DDBJ databases">
        <title>Persicimonas caeni gen. nov., sp. nov., a predatory bacterium isolated from solar saltern.</title>
        <authorList>
            <person name="Wang S."/>
        </authorList>
    </citation>
    <scope>NUCLEOTIDE SEQUENCE [LARGE SCALE GENOMIC DNA]</scope>
    <source>
        <strain evidence="11 12">YN101</strain>
    </source>
</reference>
<name>A0A4Y6PW25_PERCE</name>
<evidence type="ECO:0000313" key="11">
    <source>
        <dbReference type="EMBL" id="QDG52440.1"/>
    </source>
</evidence>
<accession>A0A4Y6PW25</accession>
<protein>
    <recommendedName>
        <fullName evidence="3">prolyl oligopeptidase</fullName>
        <ecNumber evidence="3">3.4.21.26</ecNumber>
    </recommendedName>
</protein>
<dbReference type="InterPro" id="IPR023302">
    <property type="entry name" value="Pept_S9A_N"/>
</dbReference>
<feature type="region of interest" description="Disordered" evidence="7">
    <location>
        <begin position="20"/>
        <end position="43"/>
    </location>
</feature>
<dbReference type="OrthoDB" id="9801421at2"/>